<dbReference type="InterPro" id="IPR004843">
    <property type="entry name" value="Calcineurin-like_PHP"/>
</dbReference>
<dbReference type="PANTHER" id="PTHR43143:SF1">
    <property type="entry name" value="SERINE_THREONINE-PROTEIN PHOSPHATASE CPPED1"/>
    <property type="match status" value="1"/>
</dbReference>
<feature type="domain" description="Calcineurin-like phosphoesterase" evidence="1">
    <location>
        <begin position="31"/>
        <end position="197"/>
    </location>
</feature>
<sequence length="583" mass="65078">MRRLIILLALAGVAGATAFDFVVLGDRTGTAHDSIFVRVLEEIRLLRPDFIVGTGDLIEGYTDDIGAAAAEWDRVLELLAATGVPGFYAPGNHDVWDAASESLFTARVNAPTRSLAHGNSFFIFADNSRWVSFSDWPEEQRRRFRAELGKARRYQHRFVLMHRPWWRYALEADRPDTLHEWLRAAGVGWVFTGHDHFYCSHVRDGINYSQVGPSGSRLKVHSDRGRGGFQNYLYGRVVGGRVSLTVVEPGRLYAPDVVTLGTVEALSRARDAGVQVDPFPLGPGQGRESRLRLALTDVAGEGQGGQMTWRTEGTHWHIQPDALSFLIEPDGRGEFDIIARLGDLDRPWPPPMLELPWRHSGGRVTEIEIPLPVKRRARAGAFDGPPGDTCWQAVLPLEHLAGNSLEPGAVEPAEIRVGFDSLNLYLSIRCHDTRPDLIRAEVTGRDEPVYGDDHVNIVFDPDPAATRAWAAQVAATGDSGLPSPPYYQLFVNPRGTIADRRCRFFGRRGERDWSWDGNWTVAADTTDPDGWSVTLACPLTEFGDVHPEEWGINAVRYQSRRRATGTWQPPFRHDPRTFGTLKR</sequence>
<dbReference type="EMBL" id="DSBX01000222">
    <property type="protein sequence ID" value="HDQ99813.1"/>
    <property type="molecule type" value="Genomic_DNA"/>
</dbReference>
<dbReference type="Gene3D" id="3.60.21.10">
    <property type="match status" value="1"/>
</dbReference>
<dbReference type="Gene3D" id="2.60.40.1190">
    <property type="match status" value="1"/>
</dbReference>
<comment type="caution">
    <text evidence="2">The sequence shown here is derived from an EMBL/GenBank/DDBJ whole genome shotgun (WGS) entry which is preliminary data.</text>
</comment>
<dbReference type="PANTHER" id="PTHR43143">
    <property type="entry name" value="METALLOPHOSPHOESTERASE, CALCINEURIN SUPERFAMILY"/>
    <property type="match status" value="1"/>
</dbReference>
<name>A0A7V0T6F6_UNCW3</name>
<evidence type="ECO:0000313" key="2">
    <source>
        <dbReference type="EMBL" id="HDQ99813.1"/>
    </source>
</evidence>
<dbReference type="SUPFAM" id="SSF56300">
    <property type="entry name" value="Metallo-dependent phosphatases"/>
    <property type="match status" value="1"/>
</dbReference>
<dbReference type="SUPFAM" id="SSF49344">
    <property type="entry name" value="CBD9-like"/>
    <property type="match status" value="1"/>
</dbReference>
<proteinExistence type="predicted"/>
<reference evidence="2" key="1">
    <citation type="journal article" date="2020" name="mSystems">
        <title>Genome- and Community-Level Interaction Insights into Carbon Utilization and Element Cycling Functions of Hydrothermarchaeota in Hydrothermal Sediment.</title>
        <authorList>
            <person name="Zhou Z."/>
            <person name="Liu Y."/>
            <person name="Xu W."/>
            <person name="Pan J."/>
            <person name="Luo Z.H."/>
            <person name="Li M."/>
        </authorList>
    </citation>
    <scope>NUCLEOTIDE SEQUENCE [LARGE SCALE GENOMIC DNA]</scope>
    <source>
        <strain evidence="2">SpSt-1182</strain>
    </source>
</reference>
<dbReference type="GO" id="GO:0016787">
    <property type="term" value="F:hydrolase activity"/>
    <property type="evidence" value="ECO:0007669"/>
    <property type="project" value="InterPro"/>
</dbReference>
<dbReference type="Pfam" id="PF00149">
    <property type="entry name" value="Metallophos"/>
    <property type="match status" value="1"/>
</dbReference>
<dbReference type="InterPro" id="IPR029052">
    <property type="entry name" value="Metallo-depent_PP-like"/>
</dbReference>
<dbReference type="AlphaFoldDB" id="A0A7V0T6F6"/>
<dbReference type="Proteomes" id="UP000885672">
    <property type="component" value="Unassembled WGS sequence"/>
</dbReference>
<organism evidence="2">
    <name type="scientific">candidate division WOR-3 bacterium</name>
    <dbReference type="NCBI Taxonomy" id="2052148"/>
    <lineage>
        <taxon>Bacteria</taxon>
        <taxon>Bacteria division WOR-3</taxon>
    </lineage>
</organism>
<gene>
    <name evidence="2" type="ORF">ENN51_05975</name>
</gene>
<evidence type="ECO:0000259" key="1">
    <source>
        <dbReference type="Pfam" id="PF00149"/>
    </source>
</evidence>
<dbReference type="InterPro" id="IPR051918">
    <property type="entry name" value="STPP_CPPED1"/>
</dbReference>
<protein>
    <recommendedName>
        <fullName evidence="1">Calcineurin-like phosphoesterase domain-containing protein</fullName>
    </recommendedName>
</protein>
<accession>A0A7V0T6F6</accession>